<proteinExistence type="predicted"/>
<name>A0A843TY93_COLES</name>
<dbReference type="AlphaFoldDB" id="A0A843TY93"/>
<evidence type="ECO:0000313" key="2">
    <source>
        <dbReference type="EMBL" id="MQL76065.1"/>
    </source>
</evidence>
<feature type="region of interest" description="Disordered" evidence="1">
    <location>
        <begin position="555"/>
        <end position="581"/>
    </location>
</feature>
<comment type="caution">
    <text evidence="2">The sequence shown here is derived from an EMBL/GenBank/DDBJ whole genome shotgun (WGS) entry which is preliminary data.</text>
</comment>
<keyword evidence="3" id="KW-1185">Reference proteome</keyword>
<dbReference type="EMBL" id="NMUH01000278">
    <property type="protein sequence ID" value="MQL76065.1"/>
    <property type="molecule type" value="Genomic_DNA"/>
</dbReference>
<dbReference type="Gene3D" id="2.40.70.10">
    <property type="entry name" value="Acid Proteases"/>
    <property type="match status" value="1"/>
</dbReference>
<sequence>MAADYWLAASPLDVDPDRHPHPWMPACGWRPDPLPSTGFTRNIVNMTVELSSFGRPKEEKLKPHLRPLREAATTTWSKHSLGHKLLAESFVKTHPYINIQVRQKAVELYSRKVPMGRLNVYVISCGQQDEILEVEKYHWQWRAVVGVVLKLGRMSRDVSNIPQHTRVPWHFHHRHCGSTEHQIRDYPRLQHFAQRGEPAPAAAAALVTGKPGRPQAQARVYELAREDAEQAENVTEGTVATKKCIPSLPVCIEDRGLFWCFFFLKMKDYDAILGLDWLEKHYALVDYRGKRITFRIPVEDEFSHPVPRNLAGRFVISAMKAMKMGRVEELLVAEELRNDHKKPFFFPFSSAATCTNHSLEVDQRFSGHCGLRIRTQNAFWFSFCDDGGECRILNATFSDVTFMLLLFGAVWLHTHSVARVGQQAGISGAKVTVYTVAFLFWPKATLASTSGRRGGVNVPTWTPILTQASSDVDVNLSDLHAQQSCCLLKQGMATHWGMSPNGSKALDLEIYCNKEEAEAKEKASPSFPRRGDHPGTRRKAILKALLQLLGTAQGDLSKRQGPWTPSSSLASIDHAADPESAARDRRLVILDRTVS</sequence>
<evidence type="ECO:0000256" key="1">
    <source>
        <dbReference type="SAM" id="MobiDB-lite"/>
    </source>
</evidence>
<accession>A0A843TY93</accession>
<evidence type="ECO:0000313" key="3">
    <source>
        <dbReference type="Proteomes" id="UP000652761"/>
    </source>
</evidence>
<organism evidence="2 3">
    <name type="scientific">Colocasia esculenta</name>
    <name type="common">Wild taro</name>
    <name type="synonym">Arum esculentum</name>
    <dbReference type="NCBI Taxonomy" id="4460"/>
    <lineage>
        <taxon>Eukaryota</taxon>
        <taxon>Viridiplantae</taxon>
        <taxon>Streptophyta</taxon>
        <taxon>Embryophyta</taxon>
        <taxon>Tracheophyta</taxon>
        <taxon>Spermatophyta</taxon>
        <taxon>Magnoliopsida</taxon>
        <taxon>Liliopsida</taxon>
        <taxon>Araceae</taxon>
        <taxon>Aroideae</taxon>
        <taxon>Colocasieae</taxon>
        <taxon>Colocasia</taxon>
    </lineage>
</organism>
<gene>
    <name evidence="2" type="ORF">Taro_008449</name>
</gene>
<dbReference type="Proteomes" id="UP000652761">
    <property type="component" value="Unassembled WGS sequence"/>
</dbReference>
<reference evidence="2" key="1">
    <citation type="submission" date="2017-07" db="EMBL/GenBank/DDBJ databases">
        <title>Taro Niue Genome Assembly and Annotation.</title>
        <authorList>
            <person name="Atibalentja N."/>
            <person name="Keating K."/>
            <person name="Fields C.J."/>
        </authorList>
    </citation>
    <scope>NUCLEOTIDE SEQUENCE</scope>
    <source>
        <strain evidence="2">Niue_2</strain>
        <tissue evidence="2">Leaf</tissue>
    </source>
</reference>
<dbReference type="Pfam" id="PF08284">
    <property type="entry name" value="RVP_2"/>
    <property type="match status" value="1"/>
</dbReference>
<dbReference type="InterPro" id="IPR021109">
    <property type="entry name" value="Peptidase_aspartic_dom_sf"/>
</dbReference>
<protein>
    <submittedName>
        <fullName evidence="2">Uncharacterized protein</fullName>
    </submittedName>
</protein>
<dbReference type="OrthoDB" id="786680at2759"/>